<evidence type="ECO:0000313" key="8">
    <source>
        <dbReference type="EMBL" id="EHY90588.1"/>
    </source>
</evidence>
<evidence type="ECO:0000313" key="9">
    <source>
        <dbReference type="Proteomes" id="UP000004705"/>
    </source>
</evidence>
<sequence>MTVHNNDGFDAPTTAFATDAFDDSGFTTPDAVAGGTGTEPERPAESMHGGVDFGLFVIRIAVGGLMIAHGLQKLGLLGGPGIDGFAQALTAMGFSDQTTLLAWVTALSEVGGGALLVLGLFTPFGAAAVLGVLANAVYGKLESGFFAATGGFEFDLLIAVVAFALLFTGAGRVSLDKNTPWRRKPWPLGLVSLVIAAGLTTAVIVLFR</sequence>
<keyword evidence="4 7" id="KW-0812">Transmembrane</keyword>
<evidence type="ECO:0000256" key="6">
    <source>
        <dbReference type="ARBA" id="ARBA00023136"/>
    </source>
</evidence>
<name>H8G9T5_9PSEU</name>
<dbReference type="EMBL" id="CM001466">
    <property type="protein sequence ID" value="EHY90588.1"/>
    <property type="molecule type" value="Genomic_DNA"/>
</dbReference>
<keyword evidence="6 7" id="KW-0472">Membrane</keyword>
<evidence type="ECO:0000256" key="7">
    <source>
        <dbReference type="SAM" id="Phobius"/>
    </source>
</evidence>
<keyword evidence="9" id="KW-1185">Reference proteome</keyword>
<evidence type="ECO:0000256" key="4">
    <source>
        <dbReference type="ARBA" id="ARBA00022692"/>
    </source>
</evidence>
<reference evidence="8 9" key="1">
    <citation type="journal article" date="2012" name="Stand. Genomic Sci.">
        <title>Genome sequence of the soil bacterium Saccharomonospora azurea type strain (NA-128(T)).</title>
        <authorList>
            <person name="Klenk H.P."/>
            <person name="Held B."/>
            <person name="Lucas S."/>
            <person name="Lapidus A."/>
            <person name="Copeland A."/>
            <person name="Hammon N."/>
            <person name="Pitluck S."/>
            <person name="Goodwin L.A."/>
            <person name="Han C."/>
            <person name="Tapia R."/>
            <person name="Brambilla E.M."/>
            <person name="Potter G."/>
            <person name="Land M."/>
            <person name="Ivanova N."/>
            <person name="Rohde M."/>
            <person name="Goker M."/>
            <person name="Detter J.C."/>
            <person name="Kyrpides N.C."/>
            <person name="Woyke T."/>
        </authorList>
    </citation>
    <scope>NUCLEOTIDE SEQUENCE [LARGE SCALE GENOMIC DNA]</scope>
    <source>
        <strain evidence="8 9">NA-128</strain>
    </source>
</reference>
<dbReference type="AlphaFoldDB" id="H8G9T5"/>
<dbReference type="HOGENOM" id="CLU_058421_3_0_11"/>
<dbReference type="Pfam" id="PF07681">
    <property type="entry name" value="DoxX"/>
    <property type="match status" value="1"/>
</dbReference>
<dbReference type="InterPro" id="IPR032808">
    <property type="entry name" value="DoxX"/>
</dbReference>
<dbReference type="Proteomes" id="UP000004705">
    <property type="component" value="Chromosome"/>
</dbReference>
<evidence type="ECO:0000256" key="3">
    <source>
        <dbReference type="ARBA" id="ARBA00022475"/>
    </source>
</evidence>
<comment type="similarity">
    <text evidence="2">Belongs to the DoxX family.</text>
</comment>
<dbReference type="PANTHER" id="PTHR33452:SF1">
    <property type="entry name" value="INNER MEMBRANE PROTEIN YPHA-RELATED"/>
    <property type="match status" value="1"/>
</dbReference>
<protein>
    <submittedName>
        <fullName evidence="8">Membrane protein</fullName>
    </submittedName>
</protein>
<proteinExistence type="inferred from homology"/>
<dbReference type="OrthoDB" id="346004at2"/>
<comment type="subcellular location">
    <subcellularLocation>
        <location evidence="1">Cell membrane</location>
        <topology evidence="1">Multi-pass membrane protein</topology>
    </subcellularLocation>
</comment>
<feature type="transmembrane region" description="Helical" evidence="7">
    <location>
        <begin position="186"/>
        <end position="207"/>
    </location>
</feature>
<accession>H8G9T5</accession>
<organism evidence="8 9">
    <name type="scientific">Saccharomonospora azurea NA-128</name>
    <dbReference type="NCBI Taxonomy" id="882081"/>
    <lineage>
        <taxon>Bacteria</taxon>
        <taxon>Bacillati</taxon>
        <taxon>Actinomycetota</taxon>
        <taxon>Actinomycetes</taxon>
        <taxon>Pseudonocardiales</taxon>
        <taxon>Pseudonocardiaceae</taxon>
        <taxon>Saccharomonospora</taxon>
    </lineage>
</organism>
<evidence type="ECO:0000256" key="1">
    <source>
        <dbReference type="ARBA" id="ARBA00004651"/>
    </source>
</evidence>
<dbReference type="RefSeq" id="WP_005444078.1">
    <property type="nucleotide sequence ID" value="NZ_CM001466.1"/>
</dbReference>
<gene>
    <name evidence="8" type="ORF">SacazDRAFT_03726</name>
</gene>
<dbReference type="InterPro" id="IPR051907">
    <property type="entry name" value="DoxX-like_oxidoreductase"/>
</dbReference>
<keyword evidence="3" id="KW-1003">Cell membrane</keyword>
<evidence type="ECO:0000256" key="2">
    <source>
        <dbReference type="ARBA" id="ARBA00006679"/>
    </source>
</evidence>
<feature type="transmembrane region" description="Helical" evidence="7">
    <location>
        <begin position="113"/>
        <end position="138"/>
    </location>
</feature>
<evidence type="ECO:0000256" key="5">
    <source>
        <dbReference type="ARBA" id="ARBA00022989"/>
    </source>
</evidence>
<dbReference type="PANTHER" id="PTHR33452">
    <property type="entry name" value="OXIDOREDUCTASE CATD-RELATED"/>
    <property type="match status" value="1"/>
</dbReference>
<keyword evidence="5 7" id="KW-1133">Transmembrane helix</keyword>
<dbReference type="GO" id="GO:0005886">
    <property type="term" value="C:plasma membrane"/>
    <property type="evidence" value="ECO:0007669"/>
    <property type="project" value="UniProtKB-SubCell"/>
</dbReference>
<feature type="transmembrane region" description="Helical" evidence="7">
    <location>
        <begin position="51"/>
        <end position="71"/>
    </location>
</feature>